<evidence type="ECO:0000256" key="2">
    <source>
        <dbReference type="ARBA" id="ARBA00023118"/>
    </source>
</evidence>
<dbReference type="HOGENOM" id="CLU_539483_0_0_11"/>
<keyword evidence="5" id="KW-1185">Reference proteome</keyword>
<protein>
    <recommendedName>
        <fullName evidence="3">GGDEF domain-containing protein</fullName>
    </recommendedName>
</protein>
<dbReference type="InterPro" id="IPR043128">
    <property type="entry name" value="Rev_trsase/Diguanyl_cyclase"/>
</dbReference>
<dbReference type="Gene3D" id="3.30.70.270">
    <property type="match status" value="1"/>
</dbReference>
<accession>F5XNP2</accession>
<dbReference type="InterPro" id="IPR000160">
    <property type="entry name" value="GGDEF_dom"/>
</dbReference>
<dbReference type="KEGG" id="mph:MLP_11420"/>
<dbReference type="InterPro" id="IPR054767">
    <property type="entry name" value="Cas10-Cmr2_palm2"/>
</dbReference>
<feature type="domain" description="GGDEF" evidence="3">
    <location>
        <begin position="216"/>
        <end position="358"/>
    </location>
</feature>
<gene>
    <name evidence="4" type="ordered locus">MLP_11420</name>
</gene>
<dbReference type="AlphaFoldDB" id="F5XNP2"/>
<dbReference type="PROSITE" id="PS50887">
    <property type="entry name" value="GGDEF"/>
    <property type="match status" value="1"/>
</dbReference>
<reference evidence="4 5" key="1">
    <citation type="submission" date="2011-05" db="EMBL/GenBank/DDBJ databases">
        <title>Whole genome sequence of Microlunatus phosphovorus NM-1.</title>
        <authorList>
            <person name="Hosoyama A."/>
            <person name="Sasaki K."/>
            <person name="Harada T."/>
            <person name="Igarashi R."/>
            <person name="Kawakoshi A."/>
            <person name="Sasagawa M."/>
            <person name="Fukada J."/>
            <person name="Nakamura S."/>
            <person name="Katano Y."/>
            <person name="Hanada S."/>
            <person name="Kamagata Y."/>
            <person name="Nakamura N."/>
            <person name="Yamazaki S."/>
            <person name="Fujita N."/>
        </authorList>
    </citation>
    <scope>NUCLEOTIDE SEQUENCE [LARGE SCALE GENOMIC DNA]</scope>
    <source>
        <strain evidence="5">ATCC 700054 / DSM 10555 / JCM 9379 / NBRC 101784 / NCIMB 13414 / VKM Ac-1990 / NM-1</strain>
    </source>
</reference>
<dbReference type="EMBL" id="AP012204">
    <property type="protein sequence ID" value="BAK34156.1"/>
    <property type="molecule type" value="Genomic_DNA"/>
</dbReference>
<dbReference type="eggNOG" id="COG1353">
    <property type="taxonomic scope" value="Bacteria"/>
</dbReference>
<evidence type="ECO:0000313" key="5">
    <source>
        <dbReference type="Proteomes" id="UP000007947"/>
    </source>
</evidence>
<sequence length="462" mass="49778">MPAYIDVGVVRIQEYITRTSGAAEGQLRKRRGASRMVANAAAASYLDLGLEPNPESYHVEGVAHLRSIGTLSGAEAADRAGAAIERMRAQLPYAYLRASWALADTYSTAFTLLDAARRGETAEGVSGVLDYLPPPRDTPFSKRCKSCGLGEVITGDTCGDCRRRDQAGKAQTTSDAPTPEERVLAEVNHRAHLSLTAVTDLTGLARLPVDPHAKRNHLATIYADGNGVGKLFESIGDRTAAQTTSKDLDSAIRGAGRDALVSLLPYCRDKSLPAVVTVLAADDALITVPAQLGWTFTETLLTGFAQQVSGYESLSLTAGIVFSHVKSPIEAAISAADEAMRDAKRARHGQAAIGWADLTHPGGEDAKICDLAWLRDRRQVLDLVSGLPASQRSGWERIIAEAAAAEVDAADLMVFFRREFNRLGSVLADLDLTLDEFQDMLDLARWWAPPRRRDQLAVDGDQ</sequence>
<dbReference type="OrthoDB" id="3715807at2"/>
<evidence type="ECO:0000313" key="4">
    <source>
        <dbReference type="EMBL" id="BAK34156.1"/>
    </source>
</evidence>
<keyword evidence="2" id="KW-0051">Antiviral defense</keyword>
<dbReference type="GO" id="GO:0000166">
    <property type="term" value="F:nucleotide binding"/>
    <property type="evidence" value="ECO:0007669"/>
    <property type="project" value="UniProtKB-KW"/>
</dbReference>
<organism evidence="4 5">
    <name type="scientific">Microlunatus phosphovorus (strain ATCC 700054 / DSM 10555 / JCM 9379 / NBRC 101784 / NCIMB 13414 / VKM Ac-1990 / NM-1)</name>
    <dbReference type="NCBI Taxonomy" id="1032480"/>
    <lineage>
        <taxon>Bacteria</taxon>
        <taxon>Bacillati</taxon>
        <taxon>Actinomycetota</taxon>
        <taxon>Actinomycetes</taxon>
        <taxon>Propionibacteriales</taxon>
        <taxon>Propionibacteriaceae</taxon>
        <taxon>Microlunatus</taxon>
    </lineage>
</organism>
<dbReference type="Proteomes" id="UP000007947">
    <property type="component" value="Chromosome"/>
</dbReference>
<evidence type="ECO:0000259" key="3">
    <source>
        <dbReference type="PROSITE" id="PS50887"/>
    </source>
</evidence>
<name>F5XNP2_MICPN</name>
<dbReference type="RefSeq" id="WP_013862039.1">
    <property type="nucleotide sequence ID" value="NC_015635.1"/>
</dbReference>
<proteinExistence type="predicted"/>
<dbReference type="GO" id="GO:0051607">
    <property type="term" value="P:defense response to virus"/>
    <property type="evidence" value="ECO:0007669"/>
    <property type="project" value="UniProtKB-KW"/>
</dbReference>
<evidence type="ECO:0000256" key="1">
    <source>
        <dbReference type="ARBA" id="ARBA00022741"/>
    </source>
</evidence>
<keyword evidence="1" id="KW-0547">Nucleotide-binding</keyword>
<dbReference type="Pfam" id="PF22335">
    <property type="entry name" value="Cas10-Cmr2_palm2"/>
    <property type="match status" value="1"/>
</dbReference>
<dbReference type="STRING" id="1032480.MLP_11420"/>